<dbReference type="EMBL" id="AP015040">
    <property type="protein sequence ID" value="BAT91528.1"/>
    <property type="molecule type" value="Genomic_DNA"/>
</dbReference>
<keyword evidence="2" id="KW-1185">Reference proteome</keyword>
<protein>
    <submittedName>
        <fullName evidence="1">Uncharacterized protein</fullName>
    </submittedName>
</protein>
<organism evidence="1 2">
    <name type="scientific">Vigna angularis var. angularis</name>
    <dbReference type="NCBI Taxonomy" id="157739"/>
    <lineage>
        <taxon>Eukaryota</taxon>
        <taxon>Viridiplantae</taxon>
        <taxon>Streptophyta</taxon>
        <taxon>Embryophyta</taxon>
        <taxon>Tracheophyta</taxon>
        <taxon>Spermatophyta</taxon>
        <taxon>Magnoliopsida</taxon>
        <taxon>eudicotyledons</taxon>
        <taxon>Gunneridae</taxon>
        <taxon>Pentapetalae</taxon>
        <taxon>rosids</taxon>
        <taxon>fabids</taxon>
        <taxon>Fabales</taxon>
        <taxon>Fabaceae</taxon>
        <taxon>Papilionoideae</taxon>
        <taxon>50 kb inversion clade</taxon>
        <taxon>NPAAA clade</taxon>
        <taxon>indigoferoid/millettioid clade</taxon>
        <taxon>Phaseoleae</taxon>
        <taxon>Vigna</taxon>
    </lineage>
</organism>
<sequence>ILSLNSFLPSYIFLQKVHHNHFPPSPAPSSCWSSLALCSSSRRRDVVFALGIPRSCGVKYEEVRGEARQGVRMMNLLSSVPTQTTRKPFGTMSALLEAEEDFLHGSCYTSEILRKPN</sequence>
<evidence type="ECO:0000313" key="2">
    <source>
        <dbReference type="Proteomes" id="UP000291084"/>
    </source>
</evidence>
<reference evidence="1 2" key="1">
    <citation type="journal article" date="2015" name="Sci. Rep.">
        <title>The power of single molecule real-time sequencing technology in the de novo assembly of a eukaryotic genome.</title>
        <authorList>
            <person name="Sakai H."/>
            <person name="Naito K."/>
            <person name="Ogiso-Tanaka E."/>
            <person name="Takahashi Y."/>
            <person name="Iseki K."/>
            <person name="Muto C."/>
            <person name="Satou K."/>
            <person name="Teruya K."/>
            <person name="Shiroma A."/>
            <person name="Shimoji M."/>
            <person name="Hirano T."/>
            <person name="Itoh T."/>
            <person name="Kaga A."/>
            <person name="Tomooka N."/>
        </authorList>
    </citation>
    <scope>NUCLEOTIDE SEQUENCE [LARGE SCALE GENOMIC DNA]</scope>
    <source>
        <strain evidence="2">cv. Shumari</strain>
    </source>
</reference>
<accession>A0A0S3SFD3</accession>
<dbReference type="AlphaFoldDB" id="A0A0S3SFD3"/>
<gene>
    <name evidence="1" type="primary">Vigan.07G012900</name>
    <name evidence="1" type="ORF">VIGAN_07012900</name>
</gene>
<feature type="non-terminal residue" evidence="1">
    <location>
        <position position="1"/>
    </location>
</feature>
<name>A0A0S3SFD3_PHAAN</name>
<proteinExistence type="predicted"/>
<evidence type="ECO:0000313" key="1">
    <source>
        <dbReference type="EMBL" id="BAT91528.1"/>
    </source>
</evidence>
<dbReference type="Proteomes" id="UP000291084">
    <property type="component" value="Chromosome 7"/>
</dbReference>